<dbReference type="FunFam" id="3.20.20.80:FF:000005">
    <property type="entry name" value="Glucan endo-1,3-beta-glucosidase 14"/>
    <property type="match status" value="1"/>
</dbReference>
<name>A0AAN7JC21_9MYRT</name>
<dbReference type="PANTHER" id="PTHR32227">
    <property type="entry name" value="GLUCAN ENDO-1,3-BETA-GLUCOSIDASE BG1-RELATED-RELATED"/>
    <property type="match status" value="1"/>
</dbReference>
<feature type="chain" id="PRO_5042927064" description="glucan endo-1,3-beta-D-glucosidase" evidence="8">
    <location>
        <begin position="31"/>
        <end position="350"/>
    </location>
</feature>
<keyword evidence="6" id="KW-0326">Glycosidase</keyword>
<comment type="catalytic activity">
    <reaction evidence="1">
        <text>Hydrolysis of (1-&gt;3)-beta-D-glucosidic linkages in (1-&gt;3)-beta-D-glucans.</text>
        <dbReference type="EC" id="3.2.1.39"/>
    </reaction>
</comment>
<evidence type="ECO:0000256" key="6">
    <source>
        <dbReference type="ARBA" id="ARBA00023295"/>
    </source>
</evidence>
<dbReference type="EC" id="3.2.1.39" evidence="3"/>
<gene>
    <name evidence="9" type="ORF">SAY87_012328</name>
</gene>
<dbReference type="InterPro" id="IPR000490">
    <property type="entry name" value="Glyco_hydro_17"/>
</dbReference>
<keyword evidence="5" id="KW-0378">Hydrolase</keyword>
<evidence type="ECO:0000256" key="5">
    <source>
        <dbReference type="ARBA" id="ARBA00022801"/>
    </source>
</evidence>
<keyword evidence="10" id="KW-1185">Reference proteome</keyword>
<proteinExistence type="inferred from homology"/>
<evidence type="ECO:0000256" key="8">
    <source>
        <dbReference type="SAM" id="SignalP"/>
    </source>
</evidence>
<dbReference type="EMBL" id="JAXIOK010000021">
    <property type="protein sequence ID" value="KAK4746016.1"/>
    <property type="molecule type" value="Genomic_DNA"/>
</dbReference>
<keyword evidence="4 8" id="KW-0732">Signal</keyword>
<dbReference type="InterPro" id="IPR017853">
    <property type="entry name" value="GH"/>
</dbReference>
<dbReference type="Proteomes" id="UP001345219">
    <property type="component" value="Chromosome 10"/>
</dbReference>
<dbReference type="GO" id="GO:0005975">
    <property type="term" value="P:carbohydrate metabolic process"/>
    <property type="evidence" value="ECO:0007669"/>
    <property type="project" value="InterPro"/>
</dbReference>
<comment type="caution">
    <text evidence="9">The sequence shown here is derived from an EMBL/GenBank/DDBJ whole genome shotgun (WGS) entry which is preliminary data.</text>
</comment>
<dbReference type="SUPFAM" id="SSF51445">
    <property type="entry name" value="(Trans)glycosidases"/>
    <property type="match status" value="1"/>
</dbReference>
<dbReference type="InterPro" id="IPR044965">
    <property type="entry name" value="Glyco_hydro_17_plant"/>
</dbReference>
<dbReference type="GO" id="GO:0042973">
    <property type="term" value="F:glucan endo-1,3-beta-D-glucosidase activity"/>
    <property type="evidence" value="ECO:0007669"/>
    <property type="project" value="UniProtKB-EC"/>
</dbReference>
<feature type="signal peptide" evidence="8">
    <location>
        <begin position="1"/>
        <end position="30"/>
    </location>
</feature>
<accession>A0AAN7JC21</accession>
<dbReference type="Gene3D" id="3.20.20.80">
    <property type="entry name" value="Glycosidases"/>
    <property type="match status" value="1"/>
</dbReference>
<dbReference type="AlphaFoldDB" id="A0AAN7JC21"/>
<evidence type="ECO:0000313" key="9">
    <source>
        <dbReference type="EMBL" id="KAK4746016.1"/>
    </source>
</evidence>
<evidence type="ECO:0000256" key="1">
    <source>
        <dbReference type="ARBA" id="ARBA00000382"/>
    </source>
</evidence>
<sequence>MELPSSHSTPIRVILLMISVFSMLNPPAEAALGINYGQLGNDLPPPDQAVKLIKSIGATRVKIFDANPAIIQALANTDIELGVMVKNDEMGPLGNLDAALAWVNKNVVPFLPATNITTIAIGNEILAQNDPALAGNLFPAMQNVYAALTQLGLQKQIFVTTPHAYNIMGASYPPSAGAFRQDMLEIIKHILDFCVLTRAPFWVNVYPFFVYKDNSKDVDINYATFRTPVAGVDDPATKLHYDNLLFAQVDAVHAAIASLGYPQIPVHVTETGWPSAGDPTDIGVSYNNAASFNGNLKKLVAAGKTTPFRPNSELVAYIFALFNENMKTGPTIEKNFGLFYPNGTAVYTIN</sequence>
<evidence type="ECO:0000313" key="10">
    <source>
        <dbReference type="Proteomes" id="UP001345219"/>
    </source>
</evidence>
<dbReference type="Pfam" id="PF00332">
    <property type="entry name" value="Glyco_hydro_17"/>
    <property type="match status" value="1"/>
</dbReference>
<evidence type="ECO:0000256" key="7">
    <source>
        <dbReference type="RuleBase" id="RU004335"/>
    </source>
</evidence>
<evidence type="ECO:0000256" key="3">
    <source>
        <dbReference type="ARBA" id="ARBA00012780"/>
    </source>
</evidence>
<evidence type="ECO:0000256" key="2">
    <source>
        <dbReference type="ARBA" id="ARBA00008773"/>
    </source>
</evidence>
<comment type="similarity">
    <text evidence="2 7">Belongs to the glycosyl hydrolase 17 family.</text>
</comment>
<organism evidence="9 10">
    <name type="scientific">Trapa incisa</name>
    <dbReference type="NCBI Taxonomy" id="236973"/>
    <lineage>
        <taxon>Eukaryota</taxon>
        <taxon>Viridiplantae</taxon>
        <taxon>Streptophyta</taxon>
        <taxon>Embryophyta</taxon>
        <taxon>Tracheophyta</taxon>
        <taxon>Spermatophyta</taxon>
        <taxon>Magnoliopsida</taxon>
        <taxon>eudicotyledons</taxon>
        <taxon>Gunneridae</taxon>
        <taxon>Pentapetalae</taxon>
        <taxon>rosids</taxon>
        <taxon>malvids</taxon>
        <taxon>Myrtales</taxon>
        <taxon>Lythraceae</taxon>
        <taxon>Trapa</taxon>
    </lineage>
</organism>
<evidence type="ECO:0000256" key="4">
    <source>
        <dbReference type="ARBA" id="ARBA00022729"/>
    </source>
</evidence>
<protein>
    <recommendedName>
        <fullName evidence="3">glucan endo-1,3-beta-D-glucosidase</fullName>
        <ecNumber evidence="3">3.2.1.39</ecNumber>
    </recommendedName>
</protein>
<reference evidence="9 10" key="1">
    <citation type="journal article" date="2023" name="Hortic Res">
        <title>Pangenome of water caltrop reveals structural variations and asymmetric subgenome divergence after allopolyploidization.</title>
        <authorList>
            <person name="Zhang X."/>
            <person name="Chen Y."/>
            <person name="Wang L."/>
            <person name="Yuan Y."/>
            <person name="Fang M."/>
            <person name="Shi L."/>
            <person name="Lu R."/>
            <person name="Comes H.P."/>
            <person name="Ma Y."/>
            <person name="Chen Y."/>
            <person name="Huang G."/>
            <person name="Zhou Y."/>
            <person name="Zheng Z."/>
            <person name="Qiu Y."/>
        </authorList>
    </citation>
    <scope>NUCLEOTIDE SEQUENCE [LARGE SCALE GENOMIC DNA]</scope>
    <source>
        <tissue evidence="9">Roots</tissue>
    </source>
</reference>